<evidence type="ECO:0000313" key="11">
    <source>
        <dbReference type="Proteomes" id="UP000641152"/>
    </source>
</evidence>
<comment type="similarity">
    <text evidence="7 8">Belongs to the PINc/VapC protein family.</text>
</comment>
<accession>A0ABR9DC09</accession>
<evidence type="ECO:0000256" key="4">
    <source>
        <dbReference type="ARBA" id="ARBA00022723"/>
    </source>
</evidence>
<keyword evidence="8" id="KW-0800">Toxin</keyword>
<evidence type="ECO:0000259" key="9">
    <source>
        <dbReference type="Pfam" id="PF01850"/>
    </source>
</evidence>
<evidence type="ECO:0000256" key="3">
    <source>
        <dbReference type="ARBA" id="ARBA00022722"/>
    </source>
</evidence>
<feature type="domain" description="PIN" evidence="9">
    <location>
        <begin position="3"/>
        <end position="123"/>
    </location>
</feature>
<keyword evidence="6 8" id="KW-0460">Magnesium</keyword>
<evidence type="ECO:0000313" key="10">
    <source>
        <dbReference type="EMBL" id="MBD9360296.1"/>
    </source>
</evidence>
<dbReference type="SUPFAM" id="SSF88723">
    <property type="entry name" value="PIN domain-like"/>
    <property type="match status" value="1"/>
</dbReference>
<keyword evidence="5 8" id="KW-0378">Hydrolase</keyword>
<keyword evidence="3 8" id="KW-0540">Nuclease</keyword>
<gene>
    <name evidence="8" type="primary">vapC</name>
    <name evidence="10" type="ORF">EBB_07055</name>
</gene>
<evidence type="ECO:0000256" key="5">
    <source>
        <dbReference type="ARBA" id="ARBA00022801"/>
    </source>
</evidence>
<dbReference type="InterPro" id="IPR022907">
    <property type="entry name" value="VapC_family"/>
</dbReference>
<dbReference type="InterPro" id="IPR050556">
    <property type="entry name" value="Type_II_TA_system_RNase"/>
</dbReference>
<evidence type="ECO:0000256" key="6">
    <source>
        <dbReference type="ARBA" id="ARBA00022842"/>
    </source>
</evidence>
<dbReference type="CDD" id="cd18746">
    <property type="entry name" value="PIN_VapC4-5_FitB-like"/>
    <property type="match status" value="1"/>
</dbReference>
<dbReference type="HAMAP" id="MF_00265">
    <property type="entry name" value="VapC_Nob1"/>
    <property type="match status" value="1"/>
</dbReference>
<dbReference type="EMBL" id="JACXST010000001">
    <property type="protein sequence ID" value="MBD9360296.1"/>
    <property type="molecule type" value="Genomic_DNA"/>
</dbReference>
<feature type="binding site" evidence="8">
    <location>
        <position position="105"/>
    </location>
    <ligand>
        <name>Mg(2+)</name>
        <dbReference type="ChEBI" id="CHEBI:18420"/>
    </ligand>
</feature>
<keyword evidence="2 8" id="KW-1277">Toxin-antitoxin system</keyword>
<dbReference type="EC" id="3.1.-.-" evidence="8"/>
<keyword evidence="11" id="KW-1185">Reference proteome</keyword>
<evidence type="ECO:0000256" key="7">
    <source>
        <dbReference type="ARBA" id="ARBA00038093"/>
    </source>
</evidence>
<protein>
    <recommendedName>
        <fullName evidence="8">Ribonuclease VapC</fullName>
        <shortName evidence="8">RNase VapC</shortName>
        <ecNumber evidence="8">3.1.-.-</ecNumber>
    </recommendedName>
    <alternativeName>
        <fullName evidence="8">Toxin VapC</fullName>
    </alternativeName>
</protein>
<dbReference type="PANTHER" id="PTHR33653:SF1">
    <property type="entry name" value="RIBONUCLEASE VAPC2"/>
    <property type="match status" value="1"/>
</dbReference>
<name>A0ABR9DC09_9GAMM</name>
<keyword evidence="4 8" id="KW-0479">Metal-binding</keyword>
<dbReference type="RefSeq" id="WP_192393063.1">
    <property type="nucleotide sequence ID" value="NZ_CAJHIU010000001.1"/>
</dbReference>
<dbReference type="Pfam" id="PF01850">
    <property type="entry name" value="PIN"/>
    <property type="match status" value="1"/>
</dbReference>
<evidence type="ECO:0000256" key="2">
    <source>
        <dbReference type="ARBA" id="ARBA00022649"/>
    </source>
</evidence>
<feature type="binding site" evidence="8">
    <location>
        <position position="6"/>
    </location>
    <ligand>
        <name>Mg(2+)</name>
        <dbReference type="ChEBI" id="CHEBI:18420"/>
    </ligand>
</feature>
<evidence type="ECO:0000256" key="8">
    <source>
        <dbReference type="HAMAP-Rule" id="MF_00265"/>
    </source>
</evidence>
<organism evidence="10 11">
    <name type="scientific">Methylomonas fluvii</name>
    <dbReference type="NCBI Taxonomy" id="1854564"/>
    <lineage>
        <taxon>Bacteria</taxon>
        <taxon>Pseudomonadati</taxon>
        <taxon>Pseudomonadota</taxon>
        <taxon>Gammaproteobacteria</taxon>
        <taxon>Methylococcales</taxon>
        <taxon>Methylococcaceae</taxon>
        <taxon>Methylomonas</taxon>
    </lineage>
</organism>
<proteinExistence type="inferred from homology"/>
<comment type="function">
    <text evidence="8">Toxic component of a toxin-antitoxin (TA) system. An RNase.</text>
</comment>
<dbReference type="InterPro" id="IPR029060">
    <property type="entry name" value="PIN-like_dom_sf"/>
</dbReference>
<reference evidence="10 11" key="1">
    <citation type="submission" date="2020-09" db="EMBL/GenBank/DDBJ databases">
        <title>Methylomonas albis sp. nov. and Methylomonas fluvii sp. nov.: Two cold-adapted methanotrophs from the River Elbe and an amended description of Methylovulum psychrotolerans strain Eb1.</title>
        <authorList>
            <person name="Bussmann I.K."/>
            <person name="Klings K.-W."/>
            <person name="Warnstedt J."/>
            <person name="Hoppert M."/>
            <person name="Saborowski A."/>
            <person name="Horn F."/>
            <person name="Liebner S."/>
        </authorList>
    </citation>
    <scope>NUCLEOTIDE SEQUENCE [LARGE SCALE GENOMIC DNA]</scope>
    <source>
        <strain evidence="10 11">EbB</strain>
    </source>
</reference>
<comment type="cofactor">
    <cofactor evidence="1 8">
        <name>Mg(2+)</name>
        <dbReference type="ChEBI" id="CHEBI:18420"/>
    </cofactor>
</comment>
<dbReference type="PANTHER" id="PTHR33653">
    <property type="entry name" value="RIBONUCLEASE VAPC2"/>
    <property type="match status" value="1"/>
</dbReference>
<comment type="caution">
    <text evidence="10">The sequence shown here is derived from an EMBL/GenBank/DDBJ whole genome shotgun (WGS) entry which is preliminary data.</text>
</comment>
<dbReference type="Gene3D" id="3.40.50.1010">
    <property type="entry name" value="5'-nuclease"/>
    <property type="match status" value="1"/>
</dbReference>
<sequence>MMYVLDTNVVSELRKIRIGKADANVAAWADSVDAADLFLSAITLMELELGVLSIKRKDASQGAVLRAWLEQQVLPEFSERTLPVDTAVALRCARLHVPDKRGERDALIAATALVHGMALVTRNVADFQATGVTILNPWEAML</sequence>
<evidence type="ECO:0000256" key="1">
    <source>
        <dbReference type="ARBA" id="ARBA00001946"/>
    </source>
</evidence>
<dbReference type="InterPro" id="IPR002716">
    <property type="entry name" value="PIN_dom"/>
</dbReference>
<dbReference type="Proteomes" id="UP000641152">
    <property type="component" value="Unassembled WGS sequence"/>
</dbReference>